<dbReference type="AlphaFoldDB" id="A0A2P8D5P6"/>
<comment type="caution">
    <text evidence="1">The sequence shown here is derived from an EMBL/GenBank/DDBJ whole genome shotgun (WGS) entry which is preliminary data.</text>
</comment>
<dbReference type="RefSeq" id="WP_106522725.1">
    <property type="nucleotide sequence ID" value="NZ_PYGD01000003.1"/>
</dbReference>
<dbReference type="Proteomes" id="UP000240572">
    <property type="component" value="Unassembled WGS sequence"/>
</dbReference>
<organism evidence="1 2">
    <name type="scientific">Taibaiella chishuiensis</name>
    <dbReference type="NCBI Taxonomy" id="1434707"/>
    <lineage>
        <taxon>Bacteria</taxon>
        <taxon>Pseudomonadati</taxon>
        <taxon>Bacteroidota</taxon>
        <taxon>Chitinophagia</taxon>
        <taxon>Chitinophagales</taxon>
        <taxon>Chitinophagaceae</taxon>
        <taxon>Taibaiella</taxon>
    </lineage>
</organism>
<evidence type="ECO:0000313" key="1">
    <source>
        <dbReference type="EMBL" id="PSK92536.1"/>
    </source>
</evidence>
<evidence type="ECO:0000313" key="2">
    <source>
        <dbReference type="Proteomes" id="UP000240572"/>
    </source>
</evidence>
<proteinExistence type="predicted"/>
<protein>
    <submittedName>
        <fullName evidence="1">Uncharacterized protein</fullName>
    </submittedName>
</protein>
<name>A0A2P8D5P6_9BACT</name>
<keyword evidence="2" id="KW-1185">Reference proteome</keyword>
<accession>A0A2P8D5P6</accession>
<sequence length="61" mass="6784">MEREYLNSFILELDPAEAVKKVLYPEYDLAVMAAQPCCYTSVIIATATTPAPVYTYVFTTG</sequence>
<dbReference type="EMBL" id="PYGD01000003">
    <property type="protein sequence ID" value="PSK92536.1"/>
    <property type="molecule type" value="Genomic_DNA"/>
</dbReference>
<reference evidence="1 2" key="1">
    <citation type="submission" date="2018-03" db="EMBL/GenBank/DDBJ databases">
        <title>Genomic Encyclopedia of Type Strains, Phase III (KMG-III): the genomes of soil and plant-associated and newly described type strains.</title>
        <authorList>
            <person name="Whitman W."/>
        </authorList>
    </citation>
    <scope>NUCLEOTIDE SEQUENCE [LARGE SCALE GENOMIC DNA]</scope>
    <source>
        <strain evidence="1 2">CGMCC 1.12700</strain>
    </source>
</reference>
<gene>
    <name evidence="1" type="ORF">B0I18_103113</name>
</gene>